<dbReference type="SUPFAM" id="SSF103473">
    <property type="entry name" value="MFS general substrate transporter"/>
    <property type="match status" value="1"/>
</dbReference>
<feature type="transmembrane region" description="Helical" evidence="8">
    <location>
        <begin position="293"/>
        <end position="315"/>
    </location>
</feature>
<dbReference type="InterPro" id="IPR036259">
    <property type="entry name" value="MFS_trans_sf"/>
</dbReference>
<feature type="transmembrane region" description="Helical" evidence="8">
    <location>
        <begin position="203"/>
        <end position="222"/>
    </location>
</feature>
<feature type="transmembrane region" description="Helical" evidence="8">
    <location>
        <begin position="92"/>
        <end position="113"/>
    </location>
</feature>
<keyword evidence="5 8" id="KW-0812">Transmembrane</keyword>
<name>A0A1S1KCH3_MYCCH</name>
<dbReference type="Proteomes" id="UP000317728">
    <property type="component" value="Chromosome"/>
</dbReference>
<comment type="similarity">
    <text evidence="2">Belongs to the major facilitator superfamily.</text>
</comment>
<feature type="transmembrane region" description="Helical" evidence="8">
    <location>
        <begin position="327"/>
        <end position="344"/>
    </location>
</feature>
<gene>
    <name evidence="10" type="ORF">BKG62_18630</name>
    <name evidence="11" type="ORF">BKG82_17260</name>
    <name evidence="12" type="ORF">FJK96_01480</name>
</gene>
<dbReference type="InterPro" id="IPR020846">
    <property type="entry name" value="MFS_dom"/>
</dbReference>
<dbReference type="GO" id="GO:0022857">
    <property type="term" value="F:transmembrane transporter activity"/>
    <property type="evidence" value="ECO:0007669"/>
    <property type="project" value="InterPro"/>
</dbReference>
<evidence type="ECO:0000313" key="11">
    <source>
        <dbReference type="EMBL" id="OHU54045.1"/>
    </source>
</evidence>
<dbReference type="PANTHER" id="PTHR43271">
    <property type="entry name" value="BLL2771 PROTEIN"/>
    <property type="match status" value="1"/>
</dbReference>
<evidence type="ECO:0000256" key="6">
    <source>
        <dbReference type="ARBA" id="ARBA00022989"/>
    </source>
</evidence>
<dbReference type="PANTHER" id="PTHR43271:SF2">
    <property type="entry name" value="BLL2771 PROTEIN"/>
    <property type="match status" value="1"/>
</dbReference>
<proteinExistence type="inferred from homology"/>
<evidence type="ECO:0000256" key="8">
    <source>
        <dbReference type="SAM" id="Phobius"/>
    </source>
</evidence>
<feature type="transmembrane region" description="Helical" evidence="8">
    <location>
        <begin position="67"/>
        <end position="86"/>
    </location>
</feature>
<evidence type="ECO:0000256" key="1">
    <source>
        <dbReference type="ARBA" id="ARBA00004651"/>
    </source>
</evidence>
<organism evidence="11 13">
    <name type="scientific">Mycobacteroides chelonae</name>
    <name type="common">Mycobacterium chelonae</name>
    <dbReference type="NCBI Taxonomy" id="1774"/>
    <lineage>
        <taxon>Bacteria</taxon>
        <taxon>Bacillati</taxon>
        <taxon>Actinomycetota</taxon>
        <taxon>Actinomycetes</taxon>
        <taxon>Mycobacteriales</taxon>
        <taxon>Mycobacteriaceae</taxon>
        <taxon>Mycobacteroides</taxon>
    </lineage>
</organism>
<evidence type="ECO:0000256" key="3">
    <source>
        <dbReference type="ARBA" id="ARBA00022448"/>
    </source>
</evidence>
<evidence type="ECO:0000313" key="15">
    <source>
        <dbReference type="Proteomes" id="UP000317728"/>
    </source>
</evidence>
<dbReference type="EMBL" id="CP041150">
    <property type="protein sequence ID" value="QDF68976.1"/>
    <property type="molecule type" value="Genomic_DNA"/>
</dbReference>
<evidence type="ECO:0000256" key="4">
    <source>
        <dbReference type="ARBA" id="ARBA00022475"/>
    </source>
</evidence>
<feature type="transmembrane region" description="Helical" evidence="8">
    <location>
        <begin position="350"/>
        <end position="370"/>
    </location>
</feature>
<dbReference type="EMBL" id="MLIQ01000017">
    <property type="protein sequence ID" value="OHU54045.1"/>
    <property type="molecule type" value="Genomic_DNA"/>
</dbReference>
<dbReference type="Proteomes" id="UP000180113">
    <property type="component" value="Unassembled WGS sequence"/>
</dbReference>
<evidence type="ECO:0000313" key="14">
    <source>
        <dbReference type="Proteomes" id="UP000180113"/>
    </source>
</evidence>
<evidence type="ECO:0000259" key="9">
    <source>
        <dbReference type="PROSITE" id="PS50850"/>
    </source>
</evidence>
<keyword evidence="4" id="KW-1003">Cell membrane</keyword>
<dbReference type="InterPro" id="IPR011701">
    <property type="entry name" value="MFS"/>
</dbReference>
<feature type="transmembrane region" description="Helical" evidence="8">
    <location>
        <begin position="268"/>
        <end position="287"/>
    </location>
</feature>
<feature type="transmembrane region" description="Helical" evidence="8">
    <location>
        <begin position="153"/>
        <end position="174"/>
    </location>
</feature>
<dbReference type="Gene3D" id="1.20.1250.20">
    <property type="entry name" value="MFS general substrate transporter like domains"/>
    <property type="match status" value="1"/>
</dbReference>
<evidence type="ECO:0000256" key="7">
    <source>
        <dbReference type="ARBA" id="ARBA00023136"/>
    </source>
</evidence>
<dbReference type="RefSeq" id="WP_070918801.1">
    <property type="nucleotide sequence ID" value="NZ_CP041150.1"/>
</dbReference>
<reference evidence="12 15" key="3">
    <citation type="submission" date="2019-06" db="EMBL/GenBank/DDBJ databases">
        <title>Whole geneome sequnce of Mycobacteroides chelonae M77 isolated from bovine milk from Meghalaya, India.</title>
        <authorList>
            <person name="Vise E."/>
            <person name="Das S."/>
            <person name="Garg A."/>
            <person name="Ghatak S."/>
            <person name="Shakuntala I."/>
            <person name="Milton A.A.P."/>
            <person name="Karam A."/>
            <person name="Sanjukta R."/>
            <person name="Puro K."/>
            <person name="Sen A."/>
        </authorList>
    </citation>
    <scope>NUCLEOTIDE SEQUENCE [LARGE SCALE GENOMIC DNA]</scope>
    <source>
        <strain evidence="12 15">M77</strain>
    </source>
</reference>
<dbReference type="Proteomes" id="UP000180043">
    <property type="component" value="Unassembled WGS sequence"/>
</dbReference>
<accession>A0A1S1KCH3</accession>
<feature type="transmembrane region" description="Helical" evidence="8">
    <location>
        <begin position="40"/>
        <end position="58"/>
    </location>
</feature>
<sequence length="393" mass="40585">MTRVVLIVLCALQVTMQLYVWIPIHDAVSESYGGHNMTPALSSALFGYAAGFLLFGPVTDRFGRRRVLIAGVSVMALLTLLVPWAPTPALLGLIRVLQGFAGGAFSPSALSYLGEALPRRTATTAIGAVSTAYLMAGVLGQVMASLITHARGWQWVFWVSAAGLALNVLPLAFVMREQRGGDPSARVVSGFAAQARLLTRRDIAVPLAAVFVLMLSFVAMYTSLATQLVDALHLPESMGTTIRLAGIPGMLVAPFVGSWVGKVGTETGALVGYSLAAVGLAVEALGAGSVPVIIVGSNIFVAGIAIASTAMVTMFGDRAAPRRGAGTALYGFTVFLGASAAPYLAHALGFRPLLGVLVAALIGGAVLVASSRRNASGPVKTTVDIGTQRSPLP</sequence>
<evidence type="ECO:0000256" key="5">
    <source>
        <dbReference type="ARBA" id="ARBA00022692"/>
    </source>
</evidence>
<dbReference type="PROSITE" id="PS50850">
    <property type="entry name" value="MFS"/>
    <property type="match status" value="1"/>
</dbReference>
<dbReference type="AlphaFoldDB" id="A0A1S1KCH3"/>
<comment type="subcellular location">
    <subcellularLocation>
        <location evidence="1">Cell membrane</location>
        <topology evidence="1">Multi-pass membrane protein</topology>
    </subcellularLocation>
</comment>
<protein>
    <submittedName>
        <fullName evidence="11">MFS transporter</fullName>
    </submittedName>
</protein>
<keyword evidence="7 8" id="KW-0472">Membrane</keyword>
<evidence type="ECO:0000313" key="13">
    <source>
        <dbReference type="Proteomes" id="UP000180043"/>
    </source>
</evidence>
<dbReference type="Pfam" id="PF07690">
    <property type="entry name" value="MFS_1"/>
    <property type="match status" value="1"/>
</dbReference>
<dbReference type="EMBL" id="MLHW01000014">
    <property type="protein sequence ID" value="OHT49587.1"/>
    <property type="molecule type" value="Genomic_DNA"/>
</dbReference>
<feature type="domain" description="Major facilitator superfamily (MFS) profile" evidence="9">
    <location>
        <begin position="1"/>
        <end position="376"/>
    </location>
</feature>
<evidence type="ECO:0000313" key="10">
    <source>
        <dbReference type="EMBL" id="OHT49587.1"/>
    </source>
</evidence>
<keyword evidence="3" id="KW-0813">Transport</keyword>
<feature type="transmembrane region" description="Helical" evidence="8">
    <location>
        <begin position="125"/>
        <end position="147"/>
    </location>
</feature>
<reference evidence="10 14" key="1">
    <citation type="submission" date="2016-10" db="EMBL/GenBank/DDBJ databases">
        <title>Evaluation of Human, Animal and Environmental Mycobacterium chelonae Isolates by Core Genome Phylogenomic Analysis, Targeted Gene Comparison, and Anti-microbial Susceptibility Patterns: A Tale of Mistaken Identities.</title>
        <authorList>
            <person name="Fogelson S.B."/>
            <person name="Camus A.C."/>
            <person name="Lorenz W."/>
            <person name="Vasireddy R."/>
            <person name="Vasireddy S."/>
            <person name="Smith T."/>
            <person name="Brown-Elliott B.A."/>
            <person name="Wallace R.J.Jr."/>
            <person name="Hasan N.A."/>
            <person name="Reischl U."/>
            <person name="Sanchez S."/>
        </authorList>
    </citation>
    <scope>NUCLEOTIDE SEQUENCE [LARGE SCALE GENOMIC DNA]</scope>
    <source>
        <strain evidence="10 14">42895</strain>
    </source>
</reference>
<evidence type="ECO:0000256" key="2">
    <source>
        <dbReference type="ARBA" id="ARBA00008335"/>
    </source>
</evidence>
<keyword evidence="6 8" id="KW-1133">Transmembrane helix</keyword>
<feature type="transmembrane region" description="Helical" evidence="8">
    <location>
        <begin position="242"/>
        <end position="261"/>
    </location>
</feature>
<reference evidence="11 13" key="2">
    <citation type="submission" date="2016-10" db="EMBL/GenBank/DDBJ databases">
        <title>Evaluation of Human, Veterinary and Environmental Mycobacterium chelonae Isolates by Core Genome Phylogenomic Analysis, Targeted Gene Comparison, and Anti-microbial Susceptibility Patterns: A Tale of Mistaken Identities.</title>
        <authorList>
            <person name="Fogelson S.B."/>
            <person name="Camus A.C."/>
            <person name="Lorenz W."/>
            <person name="Vasireddy R."/>
            <person name="Vasireddy S."/>
            <person name="Smith T."/>
            <person name="Brown-Elliott B.A."/>
            <person name="Wallace R.J.Jr."/>
            <person name="Hasan N.A."/>
            <person name="Reischl U."/>
            <person name="Sanchez S."/>
        </authorList>
    </citation>
    <scope>NUCLEOTIDE SEQUENCE [LARGE SCALE GENOMIC DNA]</scope>
    <source>
        <strain evidence="11 13">15515</strain>
    </source>
</reference>
<evidence type="ECO:0000313" key="12">
    <source>
        <dbReference type="EMBL" id="QDF68976.1"/>
    </source>
</evidence>
<dbReference type="GO" id="GO:0005886">
    <property type="term" value="C:plasma membrane"/>
    <property type="evidence" value="ECO:0007669"/>
    <property type="project" value="UniProtKB-SubCell"/>
</dbReference>